<feature type="region of interest" description="Disordered" evidence="1">
    <location>
        <begin position="59"/>
        <end position="93"/>
    </location>
</feature>
<dbReference type="Proteomes" id="UP001066276">
    <property type="component" value="Chromosome 12"/>
</dbReference>
<organism evidence="2 3">
    <name type="scientific">Pleurodeles waltl</name>
    <name type="common">Iberian ribbed newt</name>
    <dbReference type="NCBI Taxonomy" id="8319"/>
    <lineage>
        <taxon>Eukaryota</taxon>
        <taxon>Metazoa</taxon>
        <taxon>Chordata</taxon>
        <taxon>Craniata</taxon>
        <taxon>Vertebrata</taxon>
        <taxon>Euteleostomi</taxon>
        <taxon>Amphibia</taxon>
        <taxon>Batrachia</taxon>
        <taxon>Caudata</taxon>
        <taxon>Salamandroidea</taxon>
        <taxon>Salamandridae</taxon>
        <taxon>Pleurodelinae</taxon>
        <taxon>Pleurodeles</taxon>
    </lineage>
</organism>
<evidence type="ECO:0000256" key="1">
    <source>
        <dbReference type="SAM" id="MobiDB-lite"/>
    </source>
</evidence>
<proteinExistence type="predicted"/>
<gene>
    <name evidence="2" type="ORF">NDU88_004118</name>
</gene>
<protein>
    <submittedName>
        <fullName evidence="2">Uncharacterized protein</fullName>
    </submittedName>
</protein>
<evidence type="ECO:0000313" key="3">
    <source>
        <dbReference type="Proteomes" id="UP001066276"/>
    </source>
</evidence>
<feature type="region of interest" description="Disordered" evidence="1">
    <location>
        <begin position="1"/>
        <end position="33"/>
    </location>
</feature>
<comment type="caution">
    <text evidence="2">The sequence shown here is derived from an EMBL/GenBank/DDBJ whole genome shotgun (WGS) entry which is preliminary data.</text>
</comment>
<dbReference type="AlphaFoldDB" id="A0AAV7KYH8"/>
<evidence type="ECO:0000313" key="2">
    <source>
        <dbReference type="EMBL" id="KAJ1083963.1"/>
    </source>
</evidence>
<reference evidence="2" key="1">
    <citation type="journal article" date="2022" name="bioRxiv">
        <title>Sequencing and chromosome-scale assembly of the giantPleurodeles waltlgenome.</title>
        <authorList>
            <person name="Brown T."/>
            <person name="Elewa A."/>
            <person name="Iarovenko S."/>
            <person name="Subramanian E."/>
            <person name="Araus A.J."/>
            <person name="Petzold A."/>
            <person name="Susuki M."/>
            <person name="Suzuki K.-i.T."/>
            <person name="Hayashi T."/>
            <person name="Toyoda A."/>
            <person name="Oliveira C."/>
            <person name="Osipova E."/>
            <person name="Leigh N.D."/>
            <person name="Simon A."/>
            <person name="Yun M.H."/>
        </authorList>
    </citation>
    <scope>NUCLEOTIDE SEQUENCE</scope>
    <source>
        <strain evidence="2">20211129_DDA</strain>
        <tissue evidence="2">Liver</tissue>
    </source>
</reference>
<keyword evidence="3" id="KW-1185">Reference proteome</keyword>
<dbReference type="EMBL" id="JANPWB010000016">
    <property type="protein sequence ID" value="KAJ1083963.1"/>
    <property type="molecule type" value="Genomic_DNA"/>
</dbReference>
<sequence>MQHILNESLLAPRVQEDGTKRAGSRHRGKDGMGIGRRALRLPLLPWSLPCFPRAWHGSEQRAHLRVGPAASAGKSGTVPAPGESRLLLATAAT</sequence>
<accession>A0AAV7KYH8</accession>
<name>A0AAV7KYH8_PLEWA</name>